<keyword evidence="3" id="KW-1185">Reference proteome</keyword>
<name>A0A7S9Q123_9SPHI</name>
<evidence type="ECO:0000313" key="2">
    <source>
        <dbReference type="EMBL" id="QPH41376.1"/>
    </source>
</evidence>
<reference evidence="2 3" key="1">
    <citation type="submission" date="2020-11" db="EMBL/GenBank/DDBJ databases">
        <title>Pedobacter endophytica, an endophytic bacteria isolated form Carex pumila.</title>
        <authorList>
            <person name="Peng Y."/>
            <person name="Jiang L."/>
            <person name="Lee J."/>
        </authorList>
    </citation>
    <scope>NUCLEOTIDE SEQUENCE [LARGE SCALE GENOMIC DNA]</scope>
    <source>
        <strain evidence="2 3">JBR3-12</strain>
    </source>
</reference>
<feature type="transmembrane region" description="Helical" evidence="1">
    <location>
        <begin position="52"/>
        <end position="70"/>
    </location>
</feature>
<organism evidence="2 3">
    <name type="scientific">Pedobacter endophyticus</name>
    <dbReference type="NCBI Taxonomy" id="2789740"/>
    <lineage>
        <taxon>Bacteria</taxon>
        <taxon>Pseudomonadati</taxon>
        <taxon>Bacteroidota</taxon>
        <taxon>Sphingobacteriia</taxon>
        <taxon>Sphingobacteriales</taxon>
        <taxon>Sphingobacteriaceae</taxon>
        <taxon>Pedobacter</taxon>
    </lineage>
</organism>
<evidence type="ECO:0000256" key="1">
    <source>
        <dbReference type="SAM" id="Phobius"/>
    </source>
</evidence>
<dbReference type="EMBL" id="CP064939">
    <property type="protein sequence ID" value="QPH41376.1"/>
    <property type="molecule type" value="Genomic_DNA"/>
</dbReference>
<keyword evidence="1" id="KW-0812">Transmembrane</keyword>
<keyword evidence="1" id="KW-0472">Membrane</keyword>
<evidence type="ECO:0000313" key="3">
    <source>
        <dbReference type="Proteomes" id="UP000594759"/>
    </source>
</evidence>
<dbReference type="RefSeq" id="WP_196100826.1">
    <property type="nucleotide sequence ID" value="NZ_CP064939.1"/>
</dbReference>
<dbReference type="KEGG" id="pex:IZT61_09025"/>
<gene>
    <name evidence="2" type="ORF">IZT61_09025</name>
</gene>
<protein>
    <submittedName>
        <fullName evidence="2">Uncharacterized protein</fullName>
    </submittedName>
</protein>
<dbReference type="AlphaFoldDB" id="A0A7S9Q123"/>
<feature type="transmembrane region" description="Helical" evidence="1">
    <location>
        <begin position="12"/>
        <end position="32"/>
    </location>
</feature>
<accession>A0A7S9Q123</accession>
<proteinExistence type="predicted"/>
<dbReference type="Proteomes" id="UP000594759">
    <property type="component" value="Chromosome"/>
</dbReference>
<sequence>MGTKINHSKIIIRTLLKVLLMIFVIFTINSWPSIEQSLKGNAPPFDYWLNHSFKPSNIILIIGFGAYFYYKDCSDNKRDEVRSPQS</sequence>
<keyword evidence="1" id="KW-1133">Transmembrane helix</keyword>